<keyword evidence="2" id="KW-1185">Reference proteome</keyword>
<sequence length="86" mass="9297">MKEGVQRPLDQCSGSSQSTTIRGCAQAGDLLTLQKLLQGNSSLFKYRNSHEDQGSDNYCIGTPPMVVVGVVDHVKTPRGLYSLNTV</sequence>
<reference evidence="1 2" key="1">
    <citation type="journal article" date="2023" name="BMC Biotechnol.">
        <title>Vitis rotundifolia cv Carlos genome sequencing.</title>
        <authorList>
            <person name="Huff M."/>
            <person name="Hulse-Kemp A."/>
            <person name="Scheffler B."/>
            <person name="Youngblood R."/>
            <person name="Simpson S."/>
            <person name="Babiker E."/>
            <person name="Staton M."/>
        </authorList>
    </citation>
    <scope>NUCLEOTIDE SEQUENCE [LARGE SCALE GENOMIC DNA]</scope>
    <source>
        <tissue evidence="1">Leaf</tissue>
    </source>
</reference>
<accession>A0AA38ZZY1</accession>
<protein>
    <submittedName>
        <fullName evidence="1">Uncharacterized protein</fullName>
    </submittedName>
</protein>
<evidence type="ECO:0000313" key="1">
    <source>
        <dbReference type="EMBL" id="KAJ9698430.1"/>
    </source>
</evidence>
<dbReference type="EMBL" id="JARBHA010000006">
    <property type="protein sequence ID" value="KAJ9698430.1"/>
    <property type="molecule type" value="Genomic_DNA"/>
</dbReference>
<proteinExistence type="predicted"/>
<evidence type="ECO:0000313" key="2">
    <source>
        <dbReference type="Proteomes" id="UP001168098"/>
    </source>
</evidence>
<comment type="caution">
    <text evidence="1">The sequence shown here is derived from an EMBL/GenBank/DDBJ whole genome shotgun (WGS) entry which is preliminary data.</text>
</comment>
<dbReference type="AlphaFoldDB" id="A0AA38ZZY1"/>
<gene>
    <name evidence="1" type="ORF">PVL29_007492</name>
</gene>
<dbReference type="Proteomes" id="UP001168098">
    <property type="component" value="Unassembled WGS sequence"/>
</dbReference>
<name>A0AA38ZZY1_VITRO</name>
<organism evidence="1 2">
    <name type="scientific">Vitis rotundifolia</name>
    <name type="common">Muscadine grape</name>
    <dbReference type="NCBI Taxonomy" id="103349"/>
    <lineage>
        <taxon>Eukaryota</taxon>
        <taxon>Viridiplantae</taxon>
        <taxon>Streptophyta</taxon>
        <taxon>Embryophyta</taxon>
        <taxon>Tracheophyta</taxon>
        <taxon>Spermatophyta</taxon>
        <taxon>Magnoliopsida</taxon>
        <taxon>eudicotyledons</taxon>
        <taxon>Gunneridae</taxon>
        <taxon>Pentapetalae</taxon>
        <taxon>rosids</taxon>
        <taxon>Vitales</taxon>
        <taxon>Vitaceae</taxon>
        <taxon>Viteae</taxon>
        <taxon>Vitis</taxon>
    </lineage>
</organism>